<dbReference type="InterPro" id="IPR037512">
    <property type="entry name" value="PGPase_prok"/>
</dbReference>
<dbReference type="SFLD" id="SFLDG01135">
    <property type="entry name" value="C1.5.6:_HAD__Beta-PGM__Phospha"/>
    <property type="match status" value="1"/>
</dbReference>
<dbReference type="RefSeq" id="WP_093966950.1">
    <property type="nucleotide sequence ID" value="NZ_FXYE01000001.1"/>
</dbReference>
<dbReference type="NCBIfam" id="TIGR01449">
    <property type="entry name" value="PGP_bact"/>
    <property type="match status" value="1"/>
</dbReference>
<dbReference type="PANTHER" id="PTHR43434:SF1">
    <property type="entry name" value="PHOSPHOGLYCOLATE PHOSPHATASE"/>
    <property type="match status" value="1"/>
</dbReference>
<name>A0A238JV31_9RHOB</name>
<dbReference type="GO" id="GO:0006281">
    <property type="term" value="P:DNA repair"/>
    <property type="evidence" value="ECO:0007669"/>
    <property type="project" value="TreeGrafter"/>
</dbReference>
<keyword evidence="12" id="KW-1185">Reference proteome</keyword>
<comment type="cofactor">
    <cofactor evidence="2 10">
        <name>Mg(2+)</name>
        <dbReference type="ChEBI" id="CHEBI:18420"/>
    </cofactor>
</comment>
<evidence type="ECO:0000256" key="6">
    <source>
        <dbReference type="ARBA" id="ARBA00022723"/>
    </source>
</evidence>
<dbReference type="CDD" id="cd07512">
    <property type="entry name" value="HAD_PGPase"/>
    <property type="match status" value="1"/>
</dbReference>
<dbReference type="EMBL" id="FXYE01000001">
    <property type="protein sequence ID" value="SMX34353.1"/>
    <property type="molecule type" value="Genomic_DNA"/>
</dbReference>
<evidence type="ECO:0000256" key="2">
    <source>
        <dbReference type="ARBA" id="ARBA00001946"/>
    </source>
</evidence>
<dbReference type="InterPro" id="IPR050155">
    <property type="entry name" value="HAD-like_hydrolase_sf"/>
</dbReference>
<evidence type="ECO:0000256" key="3">
    <source>
        <dbReference type="ARBA" id="ARBA00004818"/>
    </source>
</evidence>
<dbReference type="NCBIfam" id="TIGR01549">
    <property type="entry name" value="HAD-SF-IA-v1"/>
    <property type="match status" value="1"/>
</dbReference>
<comment type="similarity">
    <text evidence="4 10">Belongs to the HAD-like hydrolase superfamily. CbbY/CbbZ/Gph/YieH family.</text>
</comment>
<evidence type="ECO:0000256" key="7">
    <source>
        <dbReference type="ARBA" id="ARBA00022801"/>
    </source>
</evidence>
<keyword evidence="8 10" id="KW-0460">Magnesium</keyword>
<dbReference type="InterPro" id="IPR041492">
    <property type="entry name" value="HAD_2"/>
</dbReference>
<dbReference type="SFLD" id="SFLDS00003">
    <property type="entry name" value="Haloacid_Dehalogenase"/>
    <property type="match status" value="1"/>
</dbReference>
<evidence type="ECO:0000256" key="1">
    <source>
        <dbReference type="ARBA" id="ARBA00000830"/>
    </source>
</evidence>
<gene>
    <name evidence="11" type="primary">cbbZC</name>
    <name evidence="11" type="ORF">COL8621_01267</name>
</gene>
<feature type="binding site" evidence="10">
    <location>
        <position position="9"/>
    </location>
    <ligand>
        <name>Mg(2+)</name>
        <dbReference type="ChEBI" id="CHEBI:18420"/>
    </ligand>
</feature>
<dbReference type="GO" id="GO:0046872">
    <property type="term" value="F:metal ion binding"/>
    <property type="evidence" value="ECO:0007669"/>
    <property type="project" value="UniProtKB-KW"/>
</dbReference>
<evidence type="ECO:0000256" key="9">
    <source>
        <dbReference type="ARBA" id="ARBA00023277"/>
    </source>
</evidence>
<dbReference type="GO" id="GO:0008967">
    <property type="term" value="F:phosphoglycolate phosphatase activity"/>
    <property type="evidence" value="ECO:0007669"/>
    <property type="project" value="UniProtKB-UniRule"/>
</dbReference>
<keyword evidence="6 10" id="KW-0479">Metal-binding</keyword>
<dbReference type="EC" id="3.1.3.18" evidence="5 10"/>
<feature type="binding site" evidence="10">
    <location>
        <position position="7"/>
    </location>
    <ligand>
        <name>Mg(2+)</name>
        <dbReference type="ChEBI" id="CHEBI:18420"/>
    </ligand>
</feature>
<dbReference type="InterPro" id="IPR006439">
    <property type="entry name" value="HAD-SF_hydro_IA"/>
</dbReference>
<dbReference type="Gene3D" id="3.40.50.1000">
    <property type="entry name" value="HAD superfamily/HAD-like"/>
    <property type="match status" value="1"/>
</dbReference>
<evidence type="ECO:0000313" key="11">
    <source>
        <dbReference type="EMBL" id="SMX34353.1"/>
    </source>
</evidence>
<feature type="binding site" evidence="10">
    <location>
        <position position="165"/>
    </location>
    <ligand>
        <name>Mg(2+)</name>
        <dbReference type="ChEBI" id="CHEBI:18420"/>
    </ligand>
</feature>
<dbReference type="InterPro" id="IPR036412">
    <property type="entry name" value="HAD-like_sf"/>
</dbReference>
<dbReference type="SFLD" id="SFLDG01129">
    <property type="entry name" value="C1.5:_HAD__Beta-PGM__Phosphata"/>
    <property type="match status" value="1"/>
</dbReference>
<proteinExistence type="inferred from homology"/>
<dbReference type="AlphaFoldDB" id="A0A238JV31"/>
<evidence type="ECO:0000256" key="8">
    <source>
        <dbReference type="ARBA" id="ARBA00022842"/>
    </source>
</evidence>
<sequence>MKAIIFDLDGTLIDSAPDIHAAVNKMLAEVGQSELTLDTVRSFIGNGVPKLIERVIGAHGLAMDDHATLLAMFMRHYDADPATLTTLYPNAEKVITDFAAEGFRMGICTNKPEAPTRAILAAFGIDGMFDVVIGGDTLPVKKPDPAPLNAAVKALDQSITIYVGDSEVDAETATRAGLPFALFTEGYRKSPVSALAHDAKFADFAELPGIVNRLAALPA</sequence>
<dbReference type="PRINTS" id="PR00413">
    <property type="entry name" value="HADHALOGNASE"/>
</dbReference>
<dbReference type="Proteomes" id="UP000202922">
    <property type="component" value="Unassembled WGS sequence"/>
</dbReference>
<dbReference type="InterPro" id="IPR023198">
    <property type="entry name" value="PGP-like_dom2"/>
</dbReference>
<comment type="catalytic activity">
    <reaction evidence="1 10">
        <text>2-phosphoglycolate + H2O = glycolate + phosphate</text>
        <dbReference type="Rhea" id="RHEA:14369"/>
        <dbReference type="ChEBI" id="CHEBI:15377"/>
        <dbReference type="ChEBI" id="CHEBI:29805"/>
        <dbReference type="ChEBI" id="CHEBI:43474"/>
        <dbReference type="ChEBI" id="CHEBI:58033"/>
        <dbReference type="EC" id="3.1.3.18"/>
    </reaction>
</comment>
<dbReference type="GO" id="GO:0046295">
    <property type="term" value="P:glycolate biosynthetic process"/>
    <property type="evidence" value="ECO:0007669"/>
    <property type="project" value="UniProtKB-UniRule"/>
</dbReference>
<dbReference type="GO" id="GO:0005975">
    <property type="term" value="P:carbohydrate metabolic process"/>
    <property type="evidence" value="ECO:0007669"/>
    <property type="project" value="InterPro"/>
</dbReference>
<comment type="function">
    <text evidence="10">Specifically catalyzes the dephosphorylation of 2-phosphoglycolate. Is involved in the dissimilation of the intracellular 2-phosphoglycolate formed during the DNA repair of 3'-phosphoglycolate ends, a major class of DNA lesions induced by oxidative stress.</text>
</comment>
<comment type="pathway">
    <text evidence="3 10">Organic acid metabolism; glycolate biosynthesis; glycolate from 2-phosphoglycolate: step 1/1.</text>
</comment>
<feature type="active site" description="Nucleophile" evidence="10">
    <location>
        <position position="7"/>
    </location>
</feature>
<keyword evidence="7 10" id="KW-0378">Hydrolase</keyword>
<organism evidence="11 12">
    <name type="scientific">Actibacterium lipolyticum</name>
    <dbReference type="NCBI Taxonomy" id="1524263"/>
    <lineage>
        <taxon>Bacteria</taxon>
        <taxon>Pseudomonadati</taxon>
        <taxon>Pseudomonadota</taxon>
        <taxon>Alphaproteobacteria</taxon>
        <taxon>Rhodobacterales</taxon>
        <taxon>Roseobacteraceae</taxon>
        <taxon>Actibacterium</taxon>
    </lineage>
</organism>
<evidence type="ECO:0000256" key="5">
    <source>
        <dbReference type="ARBA" id="ARBA00013078"/>
    </source>
</evidence>
<dbReference type="PANTHER" id="PTHR43434">
    <property type="entry name" value="PHOSPHOGLYCOLATE PHOSPHATASE"/>
    <property type="match status" value="1"/>
</dbReference>
<dbReference type="HAMAP" id="MF_00495">
    <property type="entry name" value="GPH_hydrolase_bact"/>
    <property type="match status" value="1"/>
</dbReference>
<dbReference type="Pfam" id="PF13419">
    <property type="entry name" value="HAD_2"/>
    <property type="match status" value="1"/>
</dbReference>
<dbReference type="Gene3D" id="1.10.150.240">
    <property type="entry name" value="Putative phosphatase, domain 2"/>
    <property type="match status" value="1"/>
</dbReference>
<accession>A0A238JV31</accession>
<evidence type="ECO:0000256" key="4">
    <source>
        <dbReference type="ARBA" id="ARBA00006171"/>
    </source>
</evidence>
<evidence type="ECO:0000256" key="10">
    <source>
        <dbReference type="HAMAP-Rule" id="MF_00495"/>
    </source>
</evidence>
<dbReference type="UniPathway" id="UPA00865">
    <property type="reaction ID" value="UER00834"/>
</dbReference>
<reference evidence="12" key="1">
    <citation type="submission" date="2017-05" db="EMBL/GenBank/DDBJ databases">
        <authorList>
            <person name="Rodrigo-Torres L."/>
            <person name="Arahal R. D."/>
            <person name="Lucena T."/>
        </authorList>
    </citation>
    <scope>NUCLEOTIDE SEQUENCE [LARGE SCALE GENOMIC DNA]</scope>
    <source>
        <strain evidence="12">CECT 8621</strain>
    </source>
</reference>
<dbReference type="GO" id="GO:0005829">
    <property type="term" value="C:cytosol"/>
    <property type="evidence" value="ECO:0007669"/>
    <property type="project" value="TreeGrafter"/>
</dbReference>
<dbReference type="SUPFAM" id="SSF56784">
    <property type="entry name" value="HAD-like"/>
    <property type="match status" value="1"/>
</dbReference>
<protein>
    <recommendedName>
        <fullName evidence="5 10">Phosphoglycolate phosphatase</fullName>
        <shortName evidence="10">PGP</shortName>
        <shortName evidence="10">PGPase</shortName>
        <ecNumber evidence="5 10">3.1.3.18</ecNumber>
    </recommendedName>
</protein>
<dbReference type="InterPro" id="IPR023214">
    <property type="entry name" value="HAD_sf"/>
</dbReference>
<dbReference type="OrthoDB" id="9793014at2"/>
<keyword evidence="9 10" id="KW-0119">Carbohydrate metabolism</keyword>
<evidence type="ECO:0000313" key="12">
    <source>
        <dbReference type="Proteomes" id="UP000202922"/>
    </source>
</evidence>